<proteinExistence type="predicted"/>
<dbReference type="EMBL" id="BAABJK010000004">
    <property type="protein sequence ID" value="GAA4963943.1"/>
    <property type="molecule type" value="Genomic_DNA"/>
</dbReference>
<reference evidence="2" key="1">
    <citation type="journal article" date="2019" name="Int. J. Syst. Evol. Microbiol.">
        <title>The Global Catalogue of Microorganisms (GCM) 10K type strain sequencing project: providing services to taxonomists for standard genome sequencing and annotation.</title>
        <authorList>
            <consortium name="The Broad Institute Genomics Platform"/>
            <consortium name="The Broad Institute Genome Sequencing Center for Infectious Disease"/>
            <person name="Wu L."/>
            <person name="Ma J."/>
        </authorList>
    </citation>
    <scope>NUCLEOTIDE SEQUENCE [LARGE SCALE GENOMIC DNA]</scope>
    <source>
        <strain evidence="2">JCM 18287</strain>
    </source>
</reference>
<protein>
    <recommendedName>
        <fullName evidence="3">HNH endonuclease</fullName>
    </recommendedName>
</protein>
<organism evidence="1 2">
    <name type="scientific">Algibacter aquimarinus</name>
    <dbReference type="NCBI Taxonomy" id="1136748"/>
    <lineage>
        <taxon>Bacteria</taxon>
        <taxon>Pseudomonadati</taxon>
        <taxon>Bacteroidota</taxon>
        <taxon>Flavobacteriia</taxon>
        <taxon>Flavobacteriales</taxon>
        <taxon>Flavobacteriaceae</taxon>
        <taxon>Algibacter</taxon>
    </lineage>
</organism>
<keyword evidence="2" id="KW-1185">Reference proteome</keyword>
<accession>A0ABP9H8J4</accession>
<name>A0ABP9H8J4_9FLAO</name>
<comment type="caution">
    <text evidence="1">The sequence shown here is derived from an EMBL/GenBank/DDBJ whole genome shotgun (WGS) entry which is preliminary data.</text>
</comment>
<evidence type="ECO:0000313" key="1">
    <source>
        <dbReference type="EMBL" id="GAA4963943.1"/>
    </source>
</evidence>
<dbReference type="Proteomes" id="UP001501692">
    <property type="component" value="Unassembled WGS sequence"/>
</dbReference>
<gene>
    <name evidence="1" type="ORF">GCM10023315_10850</name>
</gene>
<dbReference type="RefSeq" id="WP_345165436.1">
    <property type="nucleotide sequence ID" value="NZ_BAABJK010000004.1"/>
</dbReference>
<sequence>MSSKQQTNIGPRDYKVSDIKRLFALSGNQCAKPDCYKELIAEDGHTVVAKICHIEAAKKGGSRFRQSMNNDERRSYSNLILLCDEHHQ</sequence>
<evidence type="ECO:0000313" key="2">
    <source>
        <dbReference type="Proteomes" id="UP001501692"/>
    </source>
</evidence>
<evidence type="ECO:0008006" key="3">
    <source>
        <dbReference type="Google" id="ProtNLM"/>
    </source>
</evidence>